<dbReference type="EMBL" id="JYDP01000137">
    <property type="protein sequence ID" value="KRZ05523.1"/>
    <property type="molecule type" value="Genomic_DNA"/>
</dbReference>
<name>A0A0V1H562_9BILA</name>
<comment type="caution">
    <text evidence="1">The sequence shown here is derived from an EMBL/GenBank/DDBJ whole genome shotgun (WGS) entry which is preliminary data.</text>
</comment>
<evidence type="ECO:0000313" key="1">
    <source>
        <dbReference type="EMBL" id="KRZ05523.1"/>
    </source>
</evidence>
<dbReference type="AlphaFoldDB" id="A0A0V1H562"/>
<accession>A0A0V1H562</accession>
<dbReference type="Proteomes" id="UP000055024">
    <property type="component" value="Unassembled WGS sequence"/>
</dbReference>
<sequence length="103" mass="12123">MIWHDYIPFLLGHFKQAPITSFATNKPSSVFVHFHQMHQLSPFFKNLNRTNAISNSINEQYLTMTCKKRNHCFVSKLLSRDVHIIEKNILAQDTRSNFFPEIT</sequence>
<evidence type="ECO:0000313" key="2">
    <source>
        <dbReference type="Proteomes" id="UP000055024"/>
    </source>
</evidence>
<dbReference type="OrthoDB" id="5920720at2759"/>
<keyword evidence="2" id="KW-1185">Reference proteome</keyword>
<proteinExistence type="predicted"/>
<reference evidence="1 2" key="1">
    <citation type="submission" date="2015-01" db="EMBL/GenBank/DDBJ databases">
        <title>Evolution of Trichinella species and genotypes.</title>
        <authorList>
            <person name="Korhonen P.K."/>
            <person name="Edoardo P."/>
            <person name="Giuseppe L.R."/>
            <person name="Gasser R.B."/>
        </authorList>
    </citation>
    <scope>NUCLEOTIDE SEQUENCE [LARGE SCALE GENOMIC DNA]</scope>
    <source>
        <strain evidence="1">ISS1029</strain>
    </source>
</reference>
<gene>
    <name evidence="1" type="ORF">T11_10611</name>
</gene>
<organism evidence="1 2">
    <name type="scientific">Trichinella zimbabwensis</name>
    <dbReference type="NCBI Taxonomy" id="268475"/>
    <lineage>
        <taxon>Eukaryota</taxon>
        <taxon>Metazoa</taxon>
        <taxon>Ecdysozoa</taxon>
        <taxon>Nematoda</taxon>
        <taxon>Enoplea</taxon>
        <taxon>Dorylaimia</taxon>
        <taxon>Trichinellida</taxon>
        <taxon>Trichinellidae</taxon>
        <taxon>Trichinella</taxon>
    </lineage>
</organism>
<protein>
    <submittedName>
        <fullName evidence="1">Uncharacterized protein</fullName>
    </submittedName>
</protein>